<gene>
    <name evidence="2" type="ORF">F6B40_08240</name>
</gene>
<feature type="region of interest" description="Disordered" evidence="1">
    <location>
        <begin position="1"/>
        <end position="32"/>
    </location>
</feature>
<evidence type="ECO:0000256" key="1">
    <source>
        <dbReference type="SAM" id="MobiDB-lite"/>
    </source>
</evidence>
<feature type="region of interest" description="Disordered" evidence="1">
    <location>
        <begin position="267"/>
        <end position="292"/>
    </location>
</feature>
<feature type="compositionally biased region" description="Low complexity" evidence="1">
    <location>
        <begin position="193"/>
        <end position="220"/>
    </location>
</feature>
<accession>A0A5N0TF99</accession>
<feature type="compositionally biased region" description="Low complexity" evidence="1">
    <location>
        <begin position="270"/>
        <end position="292"/>
    </location>
</feature>
<dbReference type="Proteomes" id="UP000326838">
    <property type="component" value="Unassembled WGS sequence"/>
</dbReference>
<feature type="region of interest" description="Disordered" evidence="1">
    <location>
        <begin position="178"/>
        <end position="222"/>
    </location>
</feature>
<name>A0A5N0TF99_9MICO</name>
<evidence type="ECO:0000313" key="2">
    <source>
        <dbReference type="EMBL" id="KAA9133732.1"/>
    </source>
</evidence>
<reference evidence="3" key="1">
    <citation type="submission" date="2019-09" db="EMBL/GenBank/DDBJ databases">
        <title>Mumia zhuanghuii sp. nov. isolated from the intestinal contents of plateau pika (Ochotona curzoniae) in the Qinghai-Tibet plateau of China.</title>
        <authorList>
            <person name="Tian Z."/>
        </authorList>
    </citation>
    <scope>NUCLEOTIDE SEQUENCE [LARGE SCALE GENOMIC DNA]</scope>
    <source>
        <strain evidence="3">L-033</strain>
    </source>
</reference>
<dbReference type="EMBL" id="VYUY01000009">
    <property type="protein sequence ID" value="KAA9133732.1"/>
    <property type="molecule type" value="Genomic_DNA"/>
</dbReference>
<dbReference type="RefSeq" id="WP_150893040.1">
    <property type="nucleotide sequence ID" value="NZ_VYUY01000009.1"/>
</dbReference>
<dbReference type="AlphaFoldDB" id="A0A5N0TF99"/>
<protein>
    <submittedName>
        <fullName evidence="2">Uncharacterized protein</fullName>
    </submittedName>
</protein>
<comment type="caution">
    <text evidence="2">The sequence shown here is derived from an EMBL/GenBank/DDBJ whole genome shotgun (WGS) entry which is preliminary data.</text>
</comment>
<organism evidence="2 3">
    <name type="scientific">Microbacterium caowuchunii</name>
    <dbReference type="NCBI Taxonomy" id="2614638"/>
    <lineage>
        <taxon>Bacteria</taxon>
        <taxon>Bacillati</taxon>
        <taxon>Actinomycetota</taxon>
        <taxon>Actinomycetes</taxon>
        <taxon>Micrococcales</taxon>
        <taxon>Microbacteriaceae</taxon>
        <taxon>Microbacterium</taxon>
    </lineage>
</organism>
<proteinExistence type="predicted"/>
<evidence type="ECO:0000313" key="3">
    <source>
        <dbReference type="Proteomes" id="UP000326838"/>
    </source>
</evidence>
<keyword evidence="3" id="KW-1185">Reference proteome</keyword>
<feature type="compositionally biased region" description="Low complexity" evidence="1">
    <location>
        <begin position="1"/>
        <end position="23"/>
    </location>
</feature>
<sequence length="292" mass="30758">MPDTKTTPKPRAAKPATPAGPATVEGPAPTTPLAILRAPFPAAYVSKLPKQVQRDDKDRGRCEPGTKYSADGVYCHGYHARSVHLDYVGHADVTARLLDADPHWNWEPVEWGEDGFPKRDRDGGMWIKLTVGGVTRLGYGDAQGKNGPNAVKEVIGDALRNAAMRFGVGLDLWSKAEAHDSTNTEDAPPARPAPAQAQQRPQGSQRPAAARTAPQRAQTAEDGTDWVALAEGAENIDALGAVWQRARAAKAPAGVLDAIAGIAYKRGAKPKGAPATEAPTAEPAPAAEEVPA</sequence>